<keyword evidence="2" id="KW-0732">Signal</keyword>
<organism evidence="4">
    <name type="scientific">Psilocybe cubensis</name>
    <name type="common">Psychedelic mushroom</name>
    <name type="synonym">Stropharia cubensis</name>
    <dbReference type="NCBI Taxonomy" id="181762"/>
    <lineage>
        <taxon>Eukaryota</taxon>
        <taxon>Fungi</taxon>
        <taxon>Dikarya</taxon>
        <taxon>Basidiomycota</taxon>
        <taxon>Agaricomycotina</taxon>
        <taxon>Agaricomycetes</taxon>
        <taxon>Agaricomycetidae</taxon>
        <taxon>Agaricales</taxon>
        <taxon>Agaricineae</taxon>
        <taxon>Strophariaceae</taxon>
        <taxon>Psilocybe</taxon>
    </lineage>
</organism>
<dbReference type="SMART" id="SM00554">
    <property type="entry name" value="FAS1"/>
    <property type="match status" value="2"/>
</dbReference>
<dbReference type="AlphaFoldDB" id="A0A8H7Y612"/>
<dbReference type="InterPro" id="IPR050904">
    <property type="entry name" value="Adhesion/Biosynth-related"/>
</dbReference>
<feature type="domain" description="FAS1" evidence="3">
    <location>
        <begin position="51"/>
        <end position="263"/>
    </location>
</feature>
<dbReference type="InterPro" id="IPR000782">
    <property type="entry name" value="FAS1_domain"/>
</dbReference>
<dbReference type="SUPFAM" id="SSF82153">
    <property type="entry name" value="FAS1 domain"/>
    <property type="match status" value="2"/>
</dbReference>
<dbReference type="Gene3D" id="2.30.180.10">
    <property type="entry name" value="FAS1 domain"/>
    <property type="match status" value="3"/>
</dbReference>
<gene>
    <name evidence="4" type="ORF">JR316_003701</name>
</gene>
<dbReference type="Pfam" id="PF02469">
    <property type="entry name" value="Fasciclin"/>
    <property type="match status" value="3"/>
</dbReference>
<comment type="caution">
    <text evidence="4">The sequence shown here is derived from an EMBL/GenBank/DDBJ whole genome shotgun (WGS) entry which is preliminary data.</text>
</comment>
<protein>
    <recommendedName>
        <fullName evidence="3">FAS1 domain-containing protein</fullName>
    </recommendedName>
</protein>
<dbReference type="GO" id="GO:0000329">
    <property type="term" value="C:fungal-type vacuole membrane"/>
    <property type="evidence" value="ECO:0007669"/>
    <property type="project" value="TreeGrafter"/>
</dbReference>
<evidence type="ECO:0000256" key="2">
    <source>
        <dbReference type="SAM" id="SignalP"/>
    </source>
</evidence>
<proteinExistence type="predicted"/>
<dbReference type="GO" id="GO:0005615">
    <property type="term" value="C:extracellular space"/>
    <property type="evidence" value="ECO:0007669"/>
    <property type="project" value="TreeGrafter"/>
</dbReference>
<dbReference type="GO" id="GO:0016236">
    <property type="term" value="P:macroautophagy"/>
    <property type="evidence" value="ECO:0007669"/>
    <property type="project" value="TreeGrafter"/>
</dbReference>
<sequence>MRFNQLWLLVSLPLGFSASFRIGQGLTAALDQQCSAQVERQPVYAAAPTSSGTIYQVLSDDPKFSRVVKAINFVEDVVSLLDDSSVELTFFAPPDQALHHPDHPHKLLPPIAGERPEQTIGSYSRLKASIRQDIKTTGNVDEFKYISEFKNLEDAIELLDQFEALSNDDDGDDKKCKEILKFILRAVLHYHIIPESHDVHELTRNTTYPTKLTIPGASDGQPLRLRVSQSVIPPFTAINFFVRVSHPNIKANNGIIHVVNHPIIPPPSVFQELYLAPRHFSTLTSALQRSELTTDVDLRYVHGKGFAGASLVTVFAPTNRAFKALPMKLQLFLFSPIGERILKKILQYHIVPDIVVHSNFVHHTKAHDLPDEAIAYFDAKPQIIGISDSNMLFDIEERKWPVFSWVMKLLHSGLTRRGERKPHVEPVFSTNLTLDTLFVNHTLRTHISQHKINFPFPGPKRPSIIDTKVFVNHHPVVAADVVSLNGVVHVIDRLLDPRKGKGHHGHHHHHEKSSRVRKYDDDCHDRSHDDRHHHKHHHKHHKHHKHEETDVYAAEYDDVWSDWESWLIKWADEQD</sequence>
<evidence type="ECO:0000259" key="3">
    <source>
        <dbReference type="PROSITE" id="PS50213"/>
    </source>
</evidence>
<feature type="domain" description="FAS1" evidence="3">
    <location>
        <begin position="267"/>
        <end position="495"/>
    </location>
</feature>
<feature type="compositionally biased region" description="Basic residues" evidence="1">
    <location>
        <begin position="500"/>
        <end position="512"/>
    </location>
</feature>
<feature type="signal peptide" evidence="2">
    <location>
        <begin position="1"/>
        <end position="19"/>
    </location>
</feature>
<dbReference type="PROSITE" id="PS50213">
    <property type="entry name" value="FAS1"/>
    <property type="match status" value="2"/>
</dbReference>
<dbReference type="EMBL" id="JAFIQS010000003">
    <property type="protein sequence ID" value="KAG5171614.1"/>
    <property type="molecule type" value="Genomic_DNA"/>
</dbReference>
<dbReference type="InterPro" id="IPR036378">
    <property type="entry name" value="FAS1_dom_sf"/>
</dbReference>
<reference evidence="4" key="1">
    <citation type="submission" date="2021-02" db="EMBL/GenBank/DDBJ databases">
        <title>Psilocybe cubensis genome.</title>
        <authorList>
            <person name="Mckernan K.J."/>
            <person name="Crawford S."/>
            <person name="Trippe A."/>
            <person name="Kane L.T."/>
            <person name="Mclaughlin S."/>
        </authorList>
    </citation>
    <scope>NUCLEOTIDE SEQUENCE [LARGE SCALE GENOMIC DNA]</scope>
    <source>
        <strain evidence="4">MGC-MH-2018</strain>
    </source>
</reference>
<dbReference type="PANTHER" id="PTHR10900:SF122">
    <property type="entry name" value="FAS1 DOMAIN-CONTAINING PROTEIN"/>
    <property type="match status" value="1"/>
</dbReference>
<feature type="region of interest" description="Disordered" evidence="1">
    <location>
        <begin position="498"/>
        <end position="548"/>
    </location>
</feature>
<feature type="compositionally biased region" description="Basic residues" evidence="1">
    <location>
        <begin position="531"/>
        <end position="545"/>
    </location>
</feature>
<evidence type="ECO:0000313" key="4">
    <source>
        <dbReference type="EMBL" id="KAG5171614.1"/>
    </source>
</evidence>
<feature type="compositionally biased region" description="Basic and acidic residues" evidence="1">
    <location>
        <begin position="513"/>
        <end position="530"/>
    </location>
</feature>
<dbReference type="PANTHER" id="PTHR10900">
    <property type="entry name" value="PERIOSTIN-RELATED"/>
    <property type="match status" value="1"/>
</dbReference>
<name>A0A8H7Y612_PSICU</name>
<accession>A0A8H7Y612</accession>
<feature type="chain" id="PRO_5034520371" description="FAS1 domain-containing protein" evidence="2">
    <location>
        <begin position="20"/>
        <end position="575"/>
    </location>
</feature>
<evidence type="ECO:0000256" key="1">
    <source>
        <dbReference type="SAM" id="MobiDB-lite"/>
    </source>
</evidence>